<sequence length="106" mass="11810">MHLLQTKETCPPTNAQLVIGSPIYLIAGDCPPSTQSLSALFTNIHRFEIIPTINTKQTKQSISQMLSIPNRRDLSTHECATCERISHLPYCRRSSTIDTIIKCPGD</sequence>
<comment type="caution">
    <text evidence="1">The sequence shown here is derived from an EMBL/GenBank/DDBJ whole genome shotgun (WGS) entry which is preliminary data.</text>
</comment>
<proteinExistence type="predicted"/>
<evidence type="ECO:0000313" key="2">
    <source>
        <dbReference type="Proteomes" id="UP001054837"/>
    </source>
</evidence>
<dbReference type="Proteomes" id="UP001054837">
    <property type="component" value="Unassembled WGS sequence"/>
</dbReference>
<gene>
    <name evidence="1" type="ORF">CDAR_585101</name>
</gene>
<organism evidence="1 2">
    <name type="scientific">Caerostris darwini</name>
    <dbReference type="NCBI Taxonomy" id="1538125"/>
    <lineage>
        <taxon>Eukaryota</taxon>
        <taxon>Metazoa</taxon>
        <taxon>Ecdysozoa</taxon>
        <taxon>Arthropoda</taxon>
        <taxon>Chelicerata</taxon>
        <taxon>Arachnida</taxon>
        <taxon>Araneae</taxon>
        <taxon>Araneomorphae</taxon>
        <taxon>Entelegynae</taxon>
        <taxon>Araneoidea</taxon>
        <taxon>Araneidae</taxon>
        <taxon>Caerostris</taxon>
    </lineage>
</organism>
<accession>A0AAV4T4K7</accession>
<dbReference type="AlphaFoldDB" id="A0AAV4T4K7"/>
<name>A0AAV4T4K7_9ARAC</name>
<dbReference type="EMBL" id="BPLQ01008932">
    <property type="protein sequence ID" value="GIY40431.1"/>
    <property type="molecule type" value="Genomic_DNA"/>
</dbReference>
<protein>
    <submittedName>
        <fullName evidence="1">Uncharacterized protein</fullName>
    </submittedName>
</protein>
<reference evidence="1 2" key="1">
    <citation type="submission" date="2021-06" db="EMBL/GenBank/DDBJ databases">
        <title>Caerostris darwini draft genome.</title>
        <authorList>
            <person name="Kono N."/>
            <person name="Arakawa K."/>
        </authorList>
    </citation>
    <scope>NUCLEOTIDE SEQUENCE [LARGE SCALE GENOMIC DNA]</scope>
</reference>
<keyword evidence="2" id="KW-1185">Reference proteome</keyword>
<evidence type="ECO:0000313" key="1">
    <source>
        <dbReference type="EMBL" id="GIY40431.1"/>
    </source>
</evidence>